<dbReference type="Pfam" id="PF03704">
    <property type="entry name" value="BTAD"/>
    <property type="match status" value="1"/>
</dbReference>
<dbReference type="SUPFAM" id="SSF52540">
    <property type="entry name" value="P-loop containing nucleoside triphosphate hydrolases"/>
    <property type="match status" value="1"/>
</dbReference>
<dbReference type="InterPro" id="IPR011990">
    <property type="entry name" value="TPR-like_helical_dom_sf"/>
</dbReference>
<keyword evidence="5" id="KW-0804">Transcription</keyword>
<dbReference type="Gene3D" id="3.40.50.300">
    <property type="entry name" value="P-loop containing nucleotide triphosphate hydrolases"/>
    <property type="match status" value="1"/>
</dbReference>
<keyword evidence="10" id="KW-1185">Reference proteome</keyword>
<feature type="compositionally biased region" description="Gly residues" evidence="7">
    <location>
        <begin position="187"/>
        <end position="197"/>
    </location>
</feature>
<evidence type="ECO:0000256" key="6">
    <source>
        <dbReference type="PROSITE-ProRule" id="PRU01091"/>
    </source>
</evidence>
<dbReference type="CDD" id="cd15831">
    <property type="entry name" value="BTAD"/>
    <property type="match status" value="1"/>
</dbReference>
<evidence type="ECO:0000259" key="8">
    <source>
        <dbReference type="PROSITE" id="PS51755"/>
    </source>
</evidence>
<dbReference type="InterPro" id="IPR027417">
    <property type="entry name" value="P-loop_NTPase"/>
</dbReference>
<dbReference type="InterPro" id="IPR036388">
    <property type="entry name" value="WH-like_DNA-bd_sf"/>
</dbReference>
<dbReference type="SMART" id="SM01043">
    <property type="entry name" value="BTAD"/>
    <property type="match status" value="1"/>
</dbReference>
<feature type="compositionally biased region" description="Low complexity" evidence="7">
    <location>
        <begin position="103"/>
        <end position="130"/>
    </location>
</feature>
<evidence type="ECO:0000256" key="2">
    <source>
        <dbReference type="ARBA" id="ARBA00023012"/>
    </source>
</evidence>
<comment type="similarity">
    <text evidence="1">Belongs to the AfsR/DnrI/RedD regulatory family.</text>
</comment>
<dbReference type="InterPro" id="IPR001867">
    <property type="entry name" value="OmpR/PhoB-type_DNA-bd"/>
</dbReference>
<feature type="region of interest" description="Disordered" evidence="7">
    <location>
        <begin position="510"/>
        <end position="542"/>
    </location>
</feature>
<dbReference type="GO" id="GO:0043531">
    <property type="term" value="F:ADP binding"/>
    <property type="evidence" value="ECO:0007669"/>
    <property type="project" value="InterPro"/>
</dbReference>
<dbReference type="InterPro" id="IPR016032">
    <property type="entry name" value="Sig_transdc_resp-reg_C-effctor"/>
</dbReference>
<dbReference type="PANTHER" id="PTHR35807">
    <property type="entry name" value="TRANSCRIPTIONAL REGULATOR REDD-RELATED"/>
    <property type="match status" value="1"/>
</dbReference>
<dbReference type="Gene3D" id="1.10.10.10">
    <property type="entry name" value="Winged helix-like DNA-binding domain superfamily/Winged helix DNA-binding domain"/>
    <property type="match status" value="1"/>
</dbReference>
<feature type="region of interest" description="Disordered" evidence="7">
    <location>
        <begin position="1669"/>
        <end position="1693"/>
    </location>
</feature>
<feature type="domain" description="OmpR/PhoB-type" evidence="8">
    <location>
        <begin position="816"/>
        <end position="913"/>
    </location>
</feature>
<dbReference type="GO" id="GO:0003677">
    <property type="term" value="F:DNA binding"/>
    <property type="evidence" value="ECO:0007669"/>
    <property type="project" value="UniProtKB-UniRule"/>
</dbReference>
<proteinExistence type="inferred from homology"/>
<evidence type="ECO:0000313" key="9">
    <source>
        <dbReference type="EMBL" id="QKW52559.1"/>
    </source>
</evidence>
<feature type="region of interest" description="Disordered" evidence="7">
    <location>
        <begin position="36"/>
        <end position="208"/>
    </location>
</feature>
<protein>
    <recommendedName>
        <fullName evidence="8">OmpR/PhoB-type domain-containing protein</fullName>
    </recommendedName>
</protein>
<dbReference type="GO" id="GO:0000160">
    <property type="term" value="P:phosphorelay signal transduction system"/>
    <property type="evidence" value="ECO:0007669"/>
    <property type="project" value="UniProtKB-KW"/>
</dbReference>
<dbReference type="PANTHER" id="PTHR35807:SF1">
    <property type="entry name" value="TRANSCRIPTIONAL REGULATOR REDD"/>
    <property type="match status" value="1"/>
</dbReference>
<feature type="region of interest" description="Disordered" evidence="7">
    <location>
        <begin position="447"/>
        <end position="481"/>
    </location>
</feature>
<sequence>MIDRLRQALVGVGYGPGADELLDVLWLAQVIADAERNDPRQAAPDPAPPAGSPPPDSVPGSVSADSAPCDRSGPSVGPTLAADATPSRPGDAPGGGRDGGPGDTPADAPAGASEGPASGAPAERIAAPGPDGAGARGAVPLPGPGDPAAPPTGAPPSAPDATGAGPAAPSGGAGKRPPRRALYSHGSAGGDGAGRGARGSRVPGGRMLPEAQRLARALRPLTRYHDHPQRTVTDVEATVRLTAETGLFDLVTTAVPERALTAVLWVDRSPSMRVWHPIAAEVRAVLRRSGAFRSVRQQRFDPARAGARGRRAPSMADGPGAVVLILTDGVHPAWRDPRTLRALLAQHRWGPVAVLHALPRRLWRGSGLDAQPRLLTAAAPLSPAHRLGVADPLTGERDPTAEHHVALPVLRLSPAALAPWVALQTRPGTPRHVETVLVPMERAPGAAARRAASAGPPPVAPGLAAPEAGRPGPASPDEVPLGLSTYPGTLVAPEAGAVLASDAGGGLVVPGRAASPGAPSRGCTSREASSGGGPGTGAAGLSAEERIERFRSTFSPEAYRLAVRLSAVRPLTTPVMHLVRSAVLPEATAAQVAEVQLGGLLTQVTPASPAAARVPEIEALTRRLAPADAAQPVYDFADGVRELLFSALGVERSIEIVEAVGRALAPYLGSLPDFPALMADPEGLLRLQGTARAFAVLVGPVCERLGLPGGVPGASPHAGDAAGADAPVLSAHRSPEPPPVEPPLLVAGGAPSDAAERGARDAGPADSADPAPAAPGADRDRPPAGPRARPHGADEPTPDGAGEPSDGADQPPPPLTEPVRADQLRFELLGPVRAWRDEVEVSPRWPRQQSLLCLLLLRKGRPVTVREAAAALWGAQQPAQPPAVIHSYVAQLRRTVGAEVLRGAGQDGYVLDGDVRTDVGEFQHREAAVDEALRRGDRRAARALLGEVLERWRGDREPLAQVPGPFAAAERARLAEWRLELQERALGLDLALGHVDQAVPQLVALVARHPLREPLYHLLMTALHRTGRTAEAIAAYRNCHRLLSDELGMEPTTEVQDLYERILRGAHVPAPDPRAPSGPESRVTVRLPPPPAHFVGREADLAELRSALRGTGPTAPVCGVGGLGGIGKTTLALAAAHELAPEFPDGRLFVDLHGGERGRPAIGRVLEALLLALGAAPDDVPFGTQARRARYQAMLDGRRVLVVVDRAHGWAQAAPLLPDAPGCAAIVTSRRTYAAPERVPWIALREFSQREGLDFLARVLGRARVVQDANGAHRLFRYCGGLPLALRIAGELVRRQHQRFPWPLTRLADRLAAPAHRLTGLRVGDLSVIAGFEQTFRRLTTERQRAFCLLSVLDHDEVSRFSSAALLDRTQLVAEDLLDALASASLLHREDRDRYRFNALALLYAQQELAKHGFGAADTPSKHLAQRASDAAVLRLADRYLVAGAATLRHLDPGDTLPRHLASHDARLDRAAARHVEPPARWLRDEAPRLLRVLRRATQPGRVSAALLQRLADLALAARALADDEAYARHFTESVEALSLPASGTRTQAVRQRALAALAHAHNRAGRFPAAERAAAQAMHQYANAAGPPDLVVRALAPHERAAAVYSLGRLAEAEKLLELAERAYESDDNLAGLARVWADRSRVLLSRGRPDQARELAEHSLDIAERAGRAPSGAPAPASGAPAPSVGTPPPGPGLAVAHASYALGCALTAIGRPSDALPALQRALDLFAGAGRYVAEASTRARAAEARLAVGDASTAVELANQAVATFDRHGGDWRRADALVILGRAMLRQGRSSGAMTCWVQAFDVYHTLGAREADTVADLLADLPADGAQDGAADRASRRRGSAR</sequence>
<evidence type="ECO:0000313" key="10">
    <source>
        <dbReference type="Proteomes" id="UP000509303"/>
    </source>
</evidence>
<evidence type="ECO:0000256" key="1">
    <source>
        <dbReference type="ARBA" id="ARBA00005820"/>
    </source>
</evidence>
<accession>A0A7H8NDK2</accession>
<dbReference type="Gene3D" id="1.25.40.10">
    <property type="entry name" value="Tetratricopeptide repeat domain"/>
    <property type="match status" value="3"/>
</dbReference>
<organism evidence="9 10">
    <name type="scientific">Streptomyces buecherae</name>
    <dbReference type="NCBI Taxonomy" id="2763006"/>
    <lineage>
        <taxon>Bacteria</taxon>
        <taxon>Bacillati</taxon>
        <taxon>Actinomycetota</taxon>
        <taxon>Actinomycetes</taxon>
        <taxon>Kitasatosporales</taxon>
        <taxon>Streptomycetaceae</taxon>
        <taxon>Streptomyces</taxon>
    </lineage>
</organism>
<feature type="region of interest" description="Disordered" evidence="7">
    <location>
        <begin position="713"/>
        <end position="818"/>
    </location>
</feature>
<feature type="compositionally biased region" description="Pro residues" evidence="7">
    <location>
        <begin position="141"/>
        <end position="158"/>
    </location>
</feature>
<dbReference type="SMART" id="SM00028">
    <property type="entry name" value="TPR"/>
    <property type="match status" value="5"/>
</dbReference>
<keyword evidence="2" id="KW-0902">Two-component regulatory system</keyword>
<feature type="compositionally biased region" description="Low complexity" evidence="7">
    <location>
        <begin position="713"/>
        <end position="727"/>
    </location>
</feature>
<dbReference type="SUPFAM" id="SSF48452">
    <property type="entry name" value="TPR-like"/>
    <property type="match status" value="2"/>
</dbReference>
<feature type="DNA-binding region" description="OmpR/PhoB-type" evidence="6">
    <location>
        <begin position="816"/>
        <end position="913"/>
    </location>
</feature>
<feature type="compositionally biased region" description="Gly residues" evidence="7">
    <location>
        <begin position="92"/>
        <end position="102"/>
    </location>
</feature>
<feature type="compositionally biased region" description="Low complexity" evidence="7">
    <location>
        <begin position="761"/>
        <end position="776"/>
    </location>
</feature>
<dbReference type="Proteomes" id="UP000509303">
    <property type="component" value="Chromosome"/>
</dbReference>
<dbReference type="SUPFAM" id="SSF46894">
    <property type="entry name" value="C-terminal effector domain of the bipartite response regulators"/>
    <property type="match status" value="1"/>
</dbReference>
<keyword evidence="3" id="KW-0805">Transcription regulation</keyword>
<dbReference type="PROSITE" id="PS51755">
    <property type="entry name" value="OMPR_PHOB"/>
    <property type="match status" value="1"/>
</dbReference>
<evidence type="ECO:0000256" key="3">
    <source>
        <dbReference type="ARBA" id="ARBA00023015"/>
    </source>
</evidence>
<evidence type="ECO:0000256" key="4">
    <source>
        <dbReference type="ARBA" id="ARBA00023125"/>
    </source>
</evidence>
<keyword evidence="4 6" id="KW-0238">DNA-binding</keyword>
<gene>
    <name evidence="9" type="ORF">HUT08_26865</name>
</gene>
<dbReference type="EMBL" id="CP054929">
    <property type="protein sequence ID" value="QKW52559.1"/>
    <property type="molecule type" value="Genomic_DNA"/>
</dbReference>
<feature type="compositionally biased region" description="Low complexity" evidence="7">
    <location>
        <begin position="58"/>
        <end position="67"/>
    </location>
</feature>
<name>A0A7H8NDK2_9ACTN</name>
<dbReference type="InterPro" id="IPR051677">
    <property type="entry name" value="AfsR-DnrI-RedD_regulator"/>
</dbReference>
<evidence type="ECO:0000256" key="5">
    <source>
        <dbReference type="ARBA" id="ARBA00023163"/>
    </source>
</evidence>
<dbReference type="Pfam" id="PF13424">
    <property type="entry name" value="TPR_12"/>
    <property type="match status" value="1"/>
</dbReference>
<dbReference type="GO" id="GO:0006355">
    <property type="term" value="P:regulation of DNA-templated transcription"/>
    <property type="evidence" value="ECO:0007669"/>
    <property type="project" value="InterPro"/>
</dbReference>
<dbReference type="SMART" id="SM00862">
    <property type="entry name" value="Trans_reg_C"/>
    <property type="match status" value="1"/>
</dbReference>
<feature type="compositionally biased region" description="Pro residues" evidence="7">
    <location>
        <begin position="45"/>
        <end position="57"/>
    </location>
</feature>
<evidence type="ECO:0000256" key="7">
    <source>
        <dbReference type="SAM" id="MobiDB-lite"/>
    </source>
</evidence>
<dbReference type="RefSeq" id="WP_176164272.1">
    <property type="nucleotide sequence ID" value="NZ_CP054929.1"/>
</dbReference>
<reference evidence="9 10" key="1">
    <citation type="submission" date="2020-06" db="EMBL/GenBank/DDBJ databases">
        <title>Genome mining for natural products.</title>
        <authorList>
            <person name="Zhang B."/>
            <person name="Shi J."/>
            <person name="Ge H."/>
        </authorList>
    </citation>
    <scope>NUCLEOTIDE SEQUENCE [LARGE SCALE GENOMIC DNA]</scope>
    <source>
        <strain evidence="9 10">NA00687</strain>
    </source>
</reference>
<feature type="compositionally biased region" description="Low complexity" evidence="7">
    <location>
        <begin position="1670"/>
        <end position="1687"/>
    </location>
</feature>
<feature type="compositionally biased region" description="Low complexity" evidence="7">
    <location>
        <begin position="159"/>
        <end position="170"/>
    </location>
</feature>
<dbReference type="PRINTS" id="PR00364">
    <property type="entry name" value="DISEASERSIST"/>
</dbReference>
<dbReference type="InterPro" id="IPR005158">
    <property type="entry name" value="BTAD"/>
</dbReference>
<dbReference type="InterPro" id="IPR019734">
    <property type="entry name" value="TPR_rpt"/>
</dbReference>